<evidence type="ECO:0000256" key="2">
    <source>
        <dbReference type="SAM" id="MobiDB-lite"/>
    </source>
</evidence>
<feature type="compositionally biased region" description="Acidic residues" evidence="2">
    <location>
        <begin position="599"/>
        <end position="639"/>
    </location>
</feature>
<dbReference type="AlphaFoldDB" id="A0A9W6BNN8"/>
<sequence>MQPVRWPKVCTCPITSIPGPTHARTDMGNPTGRGPPGRFALGPRPKSRQGRESAMAECATSGEISNHGADPSGPEVPPNVFAALNSIYVWAHKSGRPLEMRDLLALRLTCRDGRDVVDQDKPELHLRFRSETRGRQKRPDKRLQKVFGGWAARLRRRQRCTCLRVELCFELRFYSEWPVGLCERLLDLFDAASGNIRELHIDLSMNSEEALELPTTLPERLASKFPSLQDLRLVGKCAPPAPWSFYAGITLHLPRLQRLQICFIEGLNHMSLLAGSLTQLRDLTLSFAQPDEGWNVLWMSPRQVEVLARFPNLHTLRLQGVSATHPSLVHVLRFGLGEALEELEIEGGGVRLTRARMSGDCSSSSSSGQPQQRQKQIRSWDMDVSDRRRLVSVTAAVTGARLRLNRLRVQEAKLEHILGGPLVPYLNILKVDSLRLGYDREVPELGRALQQLTEPPKFLTVSQVKHRPSMAILELRCAPLLARSLQRLDFYRCTGLTPANLVSLLVALPLCEEVEVCSCERLHTGRKYKALVEGLLALPQEAELRSRPLHIHLDRYHLRRRPRESDEGTDVDAEAVPVDNVADVGRVSVLSYLYNDAGAFEDDEEARDGEEEEEEEEEGEGEGGEEEEAEDGEGAEEAELSNLAVCL</sequence>
<dbReference type="EMBL" id="BRXU01000012">
    <property type="protein sequence ID" value="GLC55353.1"/>
    <property type="molecule type" value="Genomic_DNA"/>
</dbReference>
<name>A0A9W6BNN8_9CHLO</name>
<feature type="region of interest" description="Disordered" evidence="2">
    <location>
        <begin position="17"/>
        <end position="74"/>
    </location>
</feature>
<dbReference type="InterPro" id="IPR032675">
    <property type="entry name" value="LRR_dom_sf"/>
</dbReference>
<comment type="subcellular location">
    <subcellularLocation>
        <location evidence="1">Cytoplasm</location>
        <location evidence="1">Cytoskeleton</location>
        <location evidence="1">Cilium axoneme</location>
    </subcellularLocation>
</comment>
<feature type="region of interest" description="Disordered" evidence="2">
    <location>
        <begin position="599"/>
        <end position="647"/>
    </location>
</feature>
<protein>
    <submittedName>
        <fullName evidence="3">Uncharacterized protein</fullName>
    </submittedName>
</protein>
<reference evidence="3 4" key="1">
    <citation type="journal article" date="2023" name="Commun. Biol.">
        <title>Reorganization of the ancestral sex-determining regions during the evolution of trioecy in Pleodorina starrii.</title>
        <authorList>
            <person name="Takahashi K."/>
            <person name="Suzuki S."/>
            <person name="Kawai-Toyooka H."/>
            <person name="Yamamoto K."/>
            <person name="Hamaji T."/>
            <person name="Ootsuki R."/>
            <person name="Yamaguchi H."/>
            <person name="Kawachi M."/>
            <person name="Higashiyama T."/>
            <person name="Nozaki H."/>
        </authorList>
    </citation>
    <scope>NUCLEOTIDE SEQUENCE [LARGE SCALE GENOMIC DNA]</scope>
    <source>
        <strain evidence="3 4">NIES-4479</strain>
    </source>
</reference>
<dbReference type="Proteomes" id="UP001165080">
    <property type="component" value="Unassembled WGS sequence"/>
</dbReference>
<evidence type="ECO:0000313" key="4">
    <source>
        <dbReference type="Proteomes" id="UP001165080"/>
    </source>
</evidence>
<evidence type="ECO:0000313" key="3">
    <source>
        <dbReference type="EMBL" id="GLC55353.1"/>
    </source>
</evidence>
<dbReference type="SUPFAM" id="SSF52047">
    <property type="entry name" value="RNI-like"/>
    <property type="match status" value="1"/>
</dbReference>
<keyword evidence="4" id="KW-1185">Reference proteome</keyword>
<feature type="region of interest" description="Disordered" evidence="2">
    <location>
        <begin position="356"/>
        <end position="379"/>
    </location>
</feature>
<organism evidence="3 4">
    <name type="scientific">Pleodorina starrii</name>
    <dbReference type="NCBI Taxonomy" id="330485"/>
    <lineage>
        <taxon>Eukaryota</taxon>
        <taxon>Viridiplantae</taxon>
        <taxon>Chlorophyta</taxon>
        <taxon>core chlorophytes</taxon>
        <taxon>Chlorophyceae</taxon>
        <taxon>CS clade</taxon>
        <taxon>Chlamydomonadales</taxon>
        <taxon>Volvocaceae</taxon>
        <taxon>Pleodorina</taxon>
    </lineage>
</organism>
<proteinExistence type="predicted"/>
<evidence type="ECO:0000256" key="1">
    <source>
        <dbReference type="ARBA" id="ARBA00004430"/>
    </source>
</evidence>
<comment type="caution">
    <text evidence="3">The sequence shown here is derived from an EMBL/GenBank/DDBJ whole genome shotgun (WGS) entry which is preliminary data.</text>
</comment>
<gene>
    <name evidence="3" type="primary">PLESTMB000420</name>
    <name evidence="3" type="ORF">PLESTB_000975800</name>
</gene>
<accession>A0A9W6BNN8</accession>
<dbReference type="Gene3D" id="3.80.10.10">
    <property type="entry name" value="Ribonuclease Inhibitor"/>
    <property type="match status" value="1"/>
</dbReference>
<dbReference type="GO" id="GO:0005930">
    <property type="term" value="C:axoneme"/>
    <property type="evidence" value="ECO:0007669"/>
    <property type="project" value="UniProtKB-SubCell"/>
</dbReference>